<feature type="compositionally biased region" description="Polar residues" evidence="6">
    <location>
        <begin position="570"/>
        <end position="583"/>
    </location>
</feature>
<keyword evidence="9" id="KW-1185">Reference proteome</keyword>
<dbReference type="PANTHER" id="PTHR19818">
    <property type="entry name" value="ZINC FINGER PROTEIN ZIC AND GLI"/>
    <property type="match status" value="1"/>
</dbReference>
<dbReference type="AlphaFoldDB" id="A0A0L0FZA3"/>
<gene>
    <name evidence="8" type="ORF">SARC_05552</name>
</gene>
<feature type="region of interest" description="Disordered" evidence="6">
    <location>
        <begin position="336"/>
        <end position="413"/>
    </location>
</feature>
<evidence type="ECO:0000256" key="4">
    <source>
        <dbReference type="ARBA" id="ARBA00022833"/>
    </source>
</evidence>
<feature type="compositionally biased region" description="Polar residues" evidence="6">
    <location>
        <begin position="196"/>
        <end position="214"/>
    </location>
</feature>
<reference evidence="8 9" key="1">
    <citation type="submission" date="2011-02" db="EMBL/GenBank/DDBJ databases">
        <title>The Genome Sequence of Sphaeroforma arctica JP610.</title>
        <authorList>
            <consortium name="The Broad Institute Genome Sequencing Platform"/>
            <person name="Russ C."/>
            <person name="Cuomo C."/>
            <person name="Young S.K."/>
            <person name="Zeng Q."/>
            <person name="Gargeya S."/>
            <person name="Alvarado L."/>
            <person name="Berlin A."/>
            <person name="Chapman S.B."/>
            <person name="Chen Z."/>
            <person name="Freedman E."/>
            <person name="Gellesch M."/>
            <person name="Goldberg J."/>
            <person name="Griggs A."/>
            <person name="Gujja S."/>
            <person name="Heilman E."/>
            <person name="Heiman D."/>
            <person name="Howarth C."/>
            <person name="Mehta T."/>
            <person name="Neiman D."/>
            <person name="Pearson M."/>
            <person name="Roberts A."/>
            <person name="Saif S."/>
            <person name="Shea T."/>
            <person name="Shenoy N."/>
            <person name="Sisk P."/>
            <person name="Stolte C."/>
            <person name="Sykes S."/>
            <person name="White J."/>
            <person name="Yandava C."/>
            <person name="Burger G."/>
            <person name="Gray M.W."/>
            <person name="Holland P.W.H."/>
            <person name="King N."/>
            <person name="Lang F.B.F."/>
            <person name="Roger A.J."/>
            <person name="Ruiz-Trillo I."/>
            <person name="Haas B."/>
            <person name="Nusbaum C."/>
            <person name="Birren B."/>
        </authorList>
    </citation>
    <scope>NUCLEOTIDE SEQUENCE [LARGE SCALE GENOMIC DNA]</scope>
    <source>
        <strain evidence="8 9">JP610</strain>
    </source>
</reference>
<dbReference type="OrthoDB" id="4748970at2759"/>
<feature type="compositionally biased region" description="Basic and acidic residues" evidence="6">
    <location>
        <begin position="231"/>
        <end position="244"/>
    </location>
</feature>
<name>A0A0L0FZA3_9EUKA</name>
<feature type="compositionally biased region" description="Low complexity" evidence="6">
    <location>
        <begin position="110"/>
        <end position="120"/>
    </location>
</feature>
<dbReference type="InterPro" id="IPR036236">
    <property type="entry name" value="Znf_C2H2_sf"/>
</dbReference>
<dbReference type="FunFam" id="3.30.160.60:FF:000125">
    <property type="entry name" value="Putative zinc finger protein 143"/>
    <property type="match status" value="3"/>
</dbReference>
<dbReference type="SMART" id="SM00355">
    <property type="entry name" value="ZnF_C2H2"/>
    <property type="match status" value="7"/>
</dbReference>
<feature type="region of interest" description="Disordered" evidence="6">
    <location>
        <begin position="194"/>
        <end position="281"/>
    </location>
</feature>
<evidence type="ECO:0000259" key="7">
    <source>
        <dbReference type="PROSITE" id="PS50157"/>
    </source>
</evidence>
<proteinExistence type="predicted"/>
<feature type="region of interest" description="Disordered" evidence="6">
    <location>
        <begin position="296"/>
        <end position="315"/>
    </location>
</feature>
<feature type="domain" description="C2H2-type" evidence="7">
    <location>
        <begin position="1069"/>
        <end position="1098"/>
    </location>
</feature>
<dbReference type="Pfam" id="PF00096">
    <property type="entry name" value="zf-C2H2"/>
    <property type="match status" value="3"/>
</dbReference>
<dbReference type="GO" id="GO:0000978">
    <property type="term" value="F:RNA polymerase II cis-regulatory region sequence-specific DNA binding"/>
    <property type="evidence" value="ECO:0007669"/>
    <property type="project" value="TreeGrafter"/>
</dbReference>
<keyword evidence="2" id="KW-0677">Repeat</keyword>
<dbReference type="GO" id="GO:0000981">
    <property type="term" value="F:DNA-binding transcription factor activity, RNA polymerase II-specific"/>
    <property type="evidence" value="ECO:0007669"/>
    <property type="project" value="TreeGrafter"/>
</dbReference>
<evidence type="ECO:0000256" key="5">
    <source>
        <dbReference type="PROSITE-ProRule" id="PRU00042"/>
    </source>
</evidence>
<dbReference type="GO" id="GO:0045944">
    <property type="term" value="P:positive regulation of transcription by RNA polymerase II"/>
    <property type="evidence" value="ECO:0007669"/>
    <property type="project" value="UniProtKB-ARBA"/>
</dbReference>
<dbReference type="STRING" id="667725.A0A0L0FZA3"/>
<dbReference type="RefSeq" id="XP_014156052.1">
    <property type="nucleotide sequence ID" value="XM_014300577.1"/>
</dbReference>
<keyword evidence="4" id="KW-0862">Zinc</keyword>
<evidence type="ECO:0000313" key="8">
    <source>
        <dbReference type="EMBL" id="KNC82150.1"/>
    </source>
</evidence>
<feature type="region of interest" description="Disordered" evidence="6">
    <location>
        <begin position="512"/>
        <end position="609"/>
    </location>
</feature>
<feature type="compositionally biased region" description="Polar residues" evidence="6">
    <location>
        <begin position="525"/>
        <end position="535"/>
    </location>
</feature>
<feature type="domain" description="C2H2-type" evidence="7">
    <location>
        <begin position="1129"/>
        <end position="1158"/>
    </location>
</feature>
<evidence type="ECO:0000256" key="6">
    <source>
        <dbReference type="SAM" id="MobiDB-lite"/>
    </source>
</evidence>
<dbReference type="Proteomes" id="UP000054560">
    <property type="component" value="Unassembled WGS sequence"/>
</dbReference>
<feature type="domain" description="C2H2-type" evidence="7">
    <location>
        <begin position="1099"/>
        <end position="1128"/>
    </location>
</feature>
<evidence type="ECO:0000256" key="3">
    <source>
        <dbReference type="ARBA" id="ARBA00022771"/>
    </source>
</evidence>
<keyword evidence="3 5" id="KW-0863">Zinc-finger</keyword>
<sequence length="1173" mass="130373">TFATSPARRKEVDETANGLGKSGHLGAEGDSKDQNNKEQLEDSRTGSSEATKRDSQSSASQPLVHELATTNDVGMGDKAKNNTQSLAVQPPRQPAGSTDTQRHSIARTSTAGTTKADAPAATAAMQLIASHTDETLERDFKNPREMSVVQQATNAQLSRKSSLRPEIQLQQQLNLQRQYGDRNDGFSPRLKEARKQNQLLPQEPKQTNTRSISRYTPRIGITKSFNQSPKNDSREREGDIEGYKRLYTNNNNKRALSPYKRASAPPSRTASRQQVWDSSNKDSGLSFVEEARALRPASVQGNTRESMDSHTRWGFDTRTRATERYKSAINLSSHRDGNKLVERTASSSALEKSTYGKSAPAPRDEYDWEHARESREDMLDSNTRDGAGYGGYRGDGTDRDYGERPGAFSPSLGPAEQALALNEQVRLQPYAHPQAHTQASGASRVERGGSRKGMRRTPSMAYMRSRSVENTSMPVANHFSRNSAANIQLVGTNEPKLYSRATERTVGGEAVAWSHPNHSERSQSRAESAGQSRTEVSVDDPKASHALLPGGRNTPAHPHSPPPQEKSSGKTKGTANGRQQQATRFAEGGRTEPGQGPRVPASRLPARESMSSLSSRDVVYMHPQEPVYPPFARSGFGAPFQRRGHSEATLRSEPYPMYHDAYDVYGRPLNPTTEPMYAYPAAAGHLSAEDEYQHAQGSMLPRSRLPIRSVSQGTMYHDNSYTQGHPATFARNVREVRGEYHDFERARPHSVQEQRFLVHPQHTRPASAAGVYEQPYAHSQEFRTSGRGVWGEEALALTETPAEYEAFGDERMREGQMVVHSADTHAQMYNTHVHGNGKDARMRKVSGGHLPPARALAKSKKSRLNLHEQSQLHAQEIAGNTNTDGEVNSEGDEDMDGMEVDLDNPIPYACKWPGCTMRTNDMNEMRAHVAYHSSARGDDGRMCETCKSETLAAGKPLSSINANNCKHTRNRRYMGPKPHACMWLGCDKRFLTKGESESHMRTHTGEKPFKCDWDGCSKRFAQKGTMERHVRTHTGEKPFSCPYEGCDKTFAQKGNLEVHSRTHTGERPYECQWGGCEKRFSYKSALDFHIRTHTGYKPYQCTWEGCGRRFTQQGNVDSHMRIHSDSSVFTCSVKGCGLHFQNVSERAAHVDTHFDSEEAETAHDVNTNTNKAA</sequence>
<dbReference type="eggNOG" id="KOG1721">
    <property type="taxonomic scope" value="Eukaryota"/>
</dbReference>
<dbReference type="Gene3D" id="3.30.160.60">
    <property type="entry name" value="Classic Zinc Finger"/>
    <property type="match status" value="5"/>
</dbReference>
<evidence type="ECO:0000256" key="1">
    <source>
        <dbReference type="ARBA" id="ARBA00022723"/>
    </source>
</evidence>
<feature type="compositionally biased region" description="Basic and acidic residues" evidence="6">
    <location>
        <begin position="27"/>
        <end position="55"/>
    </location>
</feature>
<dbReference type="GO" id="GO:0008270">
    <property type="term" value="F:zinc ion binding"/>
    <property type="evidence" value="ECO:0007669"/>
    <property type="project" value="UniProtKB-KW"/>
</dbReference>
<dbReference type="EMBL" id="KQ241954">
    <property type="protein sequence ID" value="KNC82150.1"/>
    <property type="molecule type" value="Genomic_DNA"/>
</dbReference>
<feature type="compositionally biased region" description="Basic and acidic residues" evidence="6">
    <location>
        <begin position="305"/>
        <end position="315"/>
    </location>
</feature>
<dbReference type="InterPro" id="IPR013087">
    <property type="entry name" value="Znf_C2H2_type"/>
</dbReference>
<protein>
    <recommendedName>
        <fullName evidence="7">C2H2-type domain-containing protein</fullName>
    </recommendedName>
</protein>
<organism evidence="8 9">
    <name type="scientific">Sphaeroforma arctica JP610</name>
    <dbReference type="NCBI Taxonomy" id="667725"/>
    <lineage>
        <taxon>Eukaryota</taxon>
        <taxon>Ichthyosporea</taxon>
        <taxon>Ichthyophonida</taxon>
        <taxon>Sphaeroforma</taxon>
    </lineage>
</organism>
<evidence type="ECO:0000313" key="9">
    <source>
        <dbReference type="Proteomes" id="UP000054560"/>
    </source>
</evidence>
<feature type="region of interest" description="Disordered" evidence="6">
    <location>
        <begin position="433"/>
        <end position="465"/>
    </location>
</feature>
<dbReference type="PANTHER" id="PTHR19818:SF139">
    <property type="entry name" value="PAIR-RULE PROTEIN ODD-PAIRED"/>
    <property type="match status" value="1"/>
</dbReference>
<dbReference type="SUPFAM" id="SSF57667">
    <property type="entry name" value="beta-beta-alpha zinc fingers"/>
    <property type="match status" value="3"/>
</dbReference>
<feature type="domain" description="C2H2-type" evidence="7">
    <location>
        <begin position="1039"/>
        <end position="1068"/>
    </location>
</feature>
<feature type="compositionally biased region" description="Polar residues" evidence="6">
    <location>
        <begin position="266"/>
        <end position="281"/>
    </location>
</feature>
<evidence type="ECO:0000256" key="2">
    <source>
        <dbReference type="ARBA" id="ARBA00022737"/>
    </source>
</evidence>
<dbReference type="FunFam" id="3.30.160.60:FF:000072">
    <property type="entry name" value="zinc finger protein 143 isoform X1"/>
    <property type="match status" value="2"/>
</dbReference>
<feature type="compositionally biased region" description="Basic and acidic residues" evidence="6">
    <location>
        <begin position="362"/>
        <end position="378"/>
    </location>
</feature>
<dbReference type="PROSITE" id="PS00028">
    <property type="entry name" value="ZINC_FINGER_C2H2_1"/>
    <property type="match status" value="6"/>
</dbReference>
<accession>A0A0L0FZA3</accession>
<feature type="domain" description="C2H2-type" evidence="7">
    <location>
        <begin position="979"/>
        <end position="1008"/>
    </location>
</feature>
<feature type="domain" description="C2H2-type" evidence="7">
    <location>
        <begin position="1009"/>
        <end position="1038"/>
    </location>
</feature>
<feature type="region of interest" description="Disordered" evidence="6">
    <location>
        <begin position="1"/>
        <end position="120"/>
    </location>
</feature>
<dbReference type="GeneID" id="25906056"/>
<keyword evidence="1" id="KW-0479">Metal-binding</keyword>
<dbReference type="GO" id="GO:0005634">
    <property type="term" value="C:nucleus"/>
    <property type="evidence" value="ECO:0007669"/>
    <property type="project" value="UniProtKB-ARBA"/>
</dbReference>
<feature type="non-terminal residue" evidence="8">
    <location>
        <position position="1"/>
    </location>
</feature>
<dbReference type="PROSITE" id="PS50157">
    <property type="entry name" value="ZINC_FINGER_C2H2_2"/>
    <property type="match status" value="6"/>
</dbReference>
<dbReference type="InterPro" id="IPR050329">
    <property type="entry name" value="GLI_C2H2-zinc-finger"/>
</dbReference>